<dbReference type="PANTHER" id="PTHR48081:SF33">
    <property type="entry name" value="KYNURENINE FORMAMIDASE"/>
    <property type="match status" value="1"/>
</dbReference>
<dbReference type="Pfam" id="PF20434">
    <property type="entry name" value="BD-FAE"/>
    <property type="match status" value="1"/>
</dbReference>
<reference evidence="3" key="1">
    <citation type="submission" date="2022-07" db="EMBL/GenBank/DDBJ databases">
        <title>The genome of Lyophyllum shimeji provides insight into the initial evolution of ectomycorrhizal fungal genome.</title>
        <authorList>
            <person name="Kobayashi Y."/>
            <person name="Shibata T."/>
            <person name="Hirakawa H."/>
            <person name="Shigenobu S."/>
            <person name="Nishiyama T."/>
            <person name="Yamada A."/>
            <person name="Hasebe M."/>
            <person name="Kawaguchi M."/>
        </authorList>
    </citation>
    <scope>NUCLEOTIDE SEQUENCE</scope>
    <source>
        <strain evidence="3">AT787</strain>
    </source>
</reference>
<evidence type="ECO:0000313" key="4">
    <source>
        <dbReference type="Proteomes" id="UP001063166"/>
    </source>
</evidence>
<protein>
    <submittedName>
        <fullName evidence="3">Carboxylesterase family protein</fullName>
    </submittedName>
</protein>
<name>A0A9P3PW60_LYOSH</name>
<dbReference type="SUPFAM" id="SSF53474">
    <property type="entry name" value="alpha/beta-Hydrolases"/>
    <property type="match status" value="1"/>
</dbReference>
<dbReference type="OrthoDB" id="433474at2759"/>
<keyword evidence="4" id="KW-1185">Reference proteome</keyword>
<organism evidence="3 4">
    <name type="scientific">Lyophyllum shimeji</name>
    <name type="common">Hon-shimeji</name>
    <name type="synonym">Tricholoma shimeji</name>
    <dbReference type="NCBI Taxonomy" id="47721"/>
    <lineage>
        <taxon>Eukaryota</taxon>
        <taxon>Fungi</taxon>
        <taxon>Dikarya</taxon>
        <taxon>Basidiomycota</taxon>
        <taxon>Agaricomycotina</taxon>
        <taxon>Agaricomycetes</taxon>
        <taxon>Agaricomycetidae</taxon>
        <taxon>Agaricales</taxon>
        <taxon>Tricholomatineae</taxon>
        <taxon>Lyophyllaceae</taxon>
        <taxon>Lyophyllum</taxon>
    </lineage>
</organism>
<dbReference type="EMBL" id="BRPK01000012">
    <property type="protein sequence ID" value="GLB42756.1"/>
    <property type="molecule type" value="Genomic_DNA"/>
</dbReference>
<evidence type="ECO:0000313" key="3">
    <source>
        <dbReference type="EMBL" id="GLB42756.1"/>
    </source>
</evidence>
<dbReference type="InterPro" id="IPR029058">
    <property type="entry name" value="AB_hydrolase_fold"/>
</dbReference>
<dbReference type="Gene3D" id="3.40.50.1820">
    <property type="entry name" value="alpha/beta hydrolase"/>
    <property type="match status" value="1"/>
</dbReference>
<dbReference type="GO" id="GO:0004061">
    <property type="term" value="F:arylformamidase activity"/>
    <property type="evidence" value="ECO:0007669"/>
    <property type="project" value="TreeGrafter"/>
</dbReference>
<dbReference type="AlphaFoldDB" id="A0A9P3PW60"/>
<keyword evidence="1" id="KW-0378">Hydrolase</keyword>
<evidence type="ECO:0000259" key="2">
    <source>
        <dbReference type="Pfam" id="PF20434"/>
    </source>
</evidence>
<dbReference type="InterPro" id="IPR049492">
    <property type="entry name" value="BD-FAE-like_dom"/>
</dbReference>
<evidence type="ECO:0000256" key="1">
    <source>
        <dbReference type="ARBA" id="ARBA00022801"/>
    </source>
</evidence>
<comment type="caution">
    <text evidence="3">The sequence shown here is derived from an EMBL/GenBank/DDBJ whole genome shotgun (WGS) entry which is preliminary data.</text>
</comment>
<gene>
    <name evidence="3" type="ORF">LshimejAT787_1202050</name>
</gene>
<proteinExistence type="predicted"/>
<dbReference type="InterPro" id="IPR050300">
    <property type="entry name" value="GDXG_lipolytic_enzyme"/>
</dbReference>
<sequence>MKRLTASLVVYRNYTCNCSKTTFSITALPDPCRYYSGLYGTLEQDHAALRSRIPTPRPTIKVMDTIAELKSREIEADIVSASIGAFLPLLEEKRTAIQEIPRKTFRYGSTDRHQLDVYYPVAPSASEKTQVLVWIYGGGFTTGERQFPPPADLLYACVGAYFARRGFVVVIPDYRLLHDAIFPGGAEDVRDAILWTINNPAHLTTPTTPNPDTKGIFLMGHSAGAVYAFSAFVIPETAGSAILRPSIAGLILCAGPYHLDALDPADPLHDVAKQLCGGEQGVQEKSPMGLLRDASDAVVAQFPRTVLVIAEREPDWLLAADDAFAKALEARTGKKPARIVAQGHNHISPNVALGTGQGEAWAEEVVTWIRS</sequence>
<dbReference type="Proteomes" id="UP001063166">
    <property type="component" value="Unassembled WGS sequence"/>
</dbReference>
<dbReference type="PANTHER" id="PTHR48081">
    <property type="entry name" value="AB HYDROLASE SUPERFAMILY PROTEIN C4A8.06C"/>
    <property type="match status" value="1"/>
</dbReference>
<accession>A0A9P3PW60</accession>
<feature type="domain" description="BD-FAE-like" evidence="2">
    <location>
        <begin position="115"/>
        <end position="227"/>
    </location>
</feature>